<keyword evidence="8" id="KW-1185">Reference proteome</keyword>
<keyword evidence="3 6" id="KW-0713">Self-incompatibility</keyword>
<dbReference type="PANTHER" id="PTHR31232">
    <property type="match status" value="1"/>
</dbReference>
<evidence type="ECO:0000256" key="5">
    <source>
        <dbReference type="ARBA" id="ARBA00022729"/>
    </source>
</evidence>
<dbReference type="EMBL" id="JXTB01000026">
    <property type="protein sequence ID" value="PON74914.1"/>
    <property type="molecule type" value="Genomic_DNA"/>
</dbReference>
<comment type="caution">
    <text evidence="7">The sequence shown here is derived from an EMBL/GenBank/DDBJ whole genome shotgun (WGS) entry which is preliminary data.</text>
</comment>
<keyword evidence="5 6" id="KW-0732">Signal</keyword>
<evidence type="ECO:0000256" key="2">
    <source>
        <dbReference type="ARBA" id="ARBA00005581"/>
    </source>
</evidence>
<dbReference type="GO" id="GO:0005576">
    <property type="term" value="C:extracellular region"/>
    <property type="evidence" value="ECO:0007669"/>
    <property type="project" value="UniProtKB-SubCell"/>
</dbReference>
<evidence type="ECO:0000313" key="7">
    <source>
        <dbReference type="EMBL" id="PON74914.1"/>
    </source>
</evidence>
<reference evidence="8" key="1">
    <citation type="submission" date="2016-06" db="EMBL/GenBank/DDBJ databases">
        <title>Parallel loss of symbiosis genes in relatives of nitrogen-fixing non-legume Parasponia.</title>
        <authorList>
            <person name="Van Velzen R."/>
            <person name="Holmer R."/>
            <person name="Bu F."/>
            <person name="Rutten L."/>
            <person name="Van Zeijl A."/>
            <person name="Liu W."/>
            <person name="Santuari L."/>
            <person name="Cao Q."/>
            <person name="Sharma T."/>
            <person name="Shen D."/>
            <person name="Roswanjaya Y."/>
            <person name="Wardhani T."/>
            <person name="Kalhor M.S."/>
            <person name="Jansen J."/>
            <person name="Van den Hoogen J."/>
            <person name="Gungor B."/>
            <person name="Hartog M."/>
            <person name="Hontelez J."/>
            <person name="Verver J."/>
            <person name="Yang W.-C."/>
            <person name="Schijlen E."/>
            <person name="Repin R."/>
            <person name="Schilthuizen M."/>
            <person name="Schranz E."/>
            <person name="Heidstra R."/>
            <person name="Miyata K."/>
            <person name="Fedorova E."/>
            <person name="Kohlen W."/>
            <person name="Bisseling T."/>
            <person name="Smit S."/>
            <person name="Geurts R."/>
        </authorList>
    </citation>
    <scope>NUCLEOTIDE SEQUENCE [LARGE SCALE GENOMIC DNA]</scope>
    <source>
        <strain evidence="8">cv. WU1-14</strain>
    </source>
</reference>
<evidence type="ECO:0000256" key="1">
    <source>
        <dbReference type="ARBA" id="ARBA00004613"/>
    </source>
</evidence>
<evidence type="ECO:0000313" key="8">
    <source>
        <dbReference type="Proteomes" id="UP000237105"/>
    </source>
</evidence>
<dbReference type="GO" id="GO:0060320">
    <property type="term" value="P:rejection of self pollen"/>
    <property type="evidence" value="ECO:0007669"/>
    <property type="project" value="UniProtKB-KW"/>
</dbReference>
<feature type="signal peptide" evidence="6">
    <location>
        <begin position="1"/>
        <end position="23"/>
    </location>
</feature>
<dbReference type="Proteomes" id="UP000237105">
    <property type="component" value="Unassembled WGS sequence"/>
</dbReference>
<comment type="similarity">
    <text evidence="2 6">Belongs to the plant self-incompatibility (S1) protein family.</text>
</comment>
<proteinExistence type="inferred from homology"/>
<evidence type="ECO:0000256" key="3">
    <source>
        <dbReference type="ARBA" id="ARBA00022471"/>
    </source>
</evidence>
<keyword evidence="4 6" id="KW-0964">Secreted</keyword>
<dbReference type="OrthoDB" id="1151284at2759"/>
<comment type="subcellular location">
    <subcellularLocation>
        <location evidence="1 6">Secreted</location>
    </subcellularLocation>
</comment>
<organism evidence="7 8">
    <name type="scientific">Parasponia andersonii</name>
    <name type="common">Sponia andersonii</name>
    <dbReference type="NCBI Taxonomy" id="3476"/>
    <lineage>
        <taxon>Eukaryota</taxon>
        <taxon>Viridiplantae</taxon>
        <taxon>Streptophyta</taxon>
        <taxon>Embryophyta</taxon>
        <taxon>Tracheophyta</taxon>
        <taxon>Spermatophyta</taxon>
        <taxon>Magnoliopsida</taxon>
        <taxon>eudicotyledons</taxon>
        <taxon>Gunneridae</taxon>
        <taxon>Pentapetalae</taxon>
        <taxon>rosids</taxon>
        <taxon>fabids</taxon>
        <taxon>Rosales</taxon>
        <taxon>Cannabaceae</taxon>
        <taxon>Parasponia</taxon>
    </lineage>
</organism>
<dbReference type="AlphaFoldDB" id="A0A2P5DNQ7"/>
<dbReference type="PANTHER" id="PTHR31232:SF18">
    <property type="entry name" value="S-PROTEIN HOMOLOG"/>
    <property type="match status" value="1"/>
</dbReference>
<name>A0A2P5DNQ7_PARAD</name>
<dbReference type="InterPro" id="IPR010264">
    <property type="entry name" value="Self-incomp_S1"/>
</dbReference>
<protein>
    <recommendedName>
        <fullName evidence="6">S-protein homolog</fullName>
    </recommendedName>
</protein>
<feature type="chain" id="PRO_5025085600" description="S-protein homolog" evidence="6">
    <location>
        <begin position="24"/>
        <end position="153"/>
    </location>
</feature>
<gene>
    <name evidence="7" type="ORF">PanWU01x14_046310</name>
</gene>
<sequence length="153" mass="17937">MTQYLLVLLFSLMFICSWEEARGTSRLLQQDVLDNKFSTYTHVYITNQLRSDLHVHCASKNDDLGPQVVPSNQFYTWRFKINFIESTLFHCSIYSGPLSGSYDIYKALRDNYGRCKRKCSWFVRKDGIHGYREDGVDDLDFSWQNAEDNLHGN</sequence>
<evidence type="ECO:0000256" key="6">
    <source>
        <dbReference type="RuleBase" id="RU367044"/>
    </source>
</evidence>
<accession>A0A2P5DNQ7</accession>
<evidence type="ECO:0000256" key="4">
    <source>
        <dbReference type="ARBA" id="ARBA00022525"/>
    </source>
</evidence>
<dbReference type="Pfam" id="PF05938">
    <property type="entry name" value="Self-incomp_S1"/>
    <property type="match status" value="1"/>
</dbReference>